<dbReference type="PANTHER" id="PTHR30028:SF0">
    <property type="entry name" value="PROTEIN ALUMINUM SENSITIVE 3"/>
    <property type="match status" value="1"/>
</dbReference>
<evidence type="ECO:0000256" key="4">
    <source>
        <dbReference type="ARBA" id="ARBA00022989"/>
    </source>
</evidence>
<dbReference type="OrthoDB" id="3212530at2"/>
<dbReference type="InterPro" id="IPR005226">
    <property type="entry name" value="UPF0014_fam"/>
</dbReference>
<feature type="transmembrane region" description="Helical" evidence="6">
    <location>
        <begin position="87"/>
        <end position="110"/>
    </location>
</feature>
<dbReference type="PANTHER" id="PTHR30028">
    <property type="entry name" value="UPF0014 INNER MEMBRANE PROTEIN YBBM-RELATED"/>
    <property type="match status" value="1"/>
</dbReference>
<evidence type="ECO:0000313" key="8">
    <source>
        <dbReference type="Proteomes" id="UP000069620"/>
    </source>
</evidence>
<evidence type="ECO:0000256" key="1">
    <source>
        <dbReference type="ARBA" id="ARBA00004141"/>
    </source>
</evidence>
<dbReference type="EMBL" id="BCSX01000020">
    <property type="protein sequence ID" value="GAS87799.1"/>
    <property type="molecule type" value="Genomic_DNA"/>
</dbReference>
<evidence type="ECO:0000256" key="2">
    <source>
        <dbReference type="ARBA" id="ARBA00005268"/>
    </source>
</evidence>
<keyword evidence="4 6" id="KW-1133">Transmembrane helix</keyword>
<dbReference type="STRING" id="146020.RMCB_1895"/>
<feature type="transmembrane region" description="Helical" evidence="6">
    <location>
        <begin position="31"/>
        <end position="50"/>
    </location>
</feature>
<reference evidence="8" key="2">
    <citation type="submission" date="2016-02" db="EMBL/GenBank/DDBJ databases">
        <title>Draft genome sequence of five rapidly growing Mycobacterium species.</title>
        <authorList>
            <person name="Katahira K."/>
            <person name="Gotou Y."/>
            <person name="Iida K."/>
            <person name="Ogura Y."/>
            <person name="Hayashi T."/>
        </authorList>
    </citation>
    <scope>NUCLEOTIDE SEQUENCE [LARGE SCALE GENOMIC DNA]</scope>
    <source>
        <strain evidence="8">JCM15654</strain>
    </source>
</reference>
<organism evidence="7 8">
    <name type="scientific">Mycolicibacterium brisbanense</name>
    <dbReference type="NCBI Taxonomy" id="146020"/>
    <lineage>
        <taxon>Bacteria</taxon>
        <taxon>Bacillati</taxon>
        <taxon>Actinomycetota</taxon>
        <taxon>Actinomycetes</taxon>
        <taxon>Mycobacteriales</taxon>
        <taxon>Mycobacteriaceae</taxon>
        <taxon>Mycolicibacterium</taxon>
    </lineage>
</organism>
<feature type="transmembrane region" description="Helical" evidence="6">
    <location>
        <begin position="6"/>
        <end position="24"/>
    </location>
</feature>
<evidence type="ECO:0000313" key="7">
    <source>
        <dbReference type="EMBL" id="GAS87799.1"/>
    </source>
</evidence>
<evidence type="ECO:0008006" key="9">
    <source>
        <dbReference type="Google" id="ProtNLM"/>
    </source>
</evidence>
<keyword evidence="3 6" id="KW-0812">Transmembrane</keyword>
<feature type="transmembrane region" description="Helical" evidence="6">
    <location>
        <begin position="187"/>
        <end position="205"/>
    </location>
</feature>
<gene>
    <name evidence="7" type="ORF">RMCB_1895</name>
</gene>
<evidence type="ECO:0000256" key="6">
    <source>
        <dbReference type="SAM" id="Phobius"/>
    </source>
</evidence>
<comment type="subcellular location">
    <subcellularLocation>
        <location evidence="1">Membrane</location>
        <topology evidence="1">Multi-pass membrane protein</topology>
    </subcellularLocation>
</comment>
<keyword evidence="8" id="KW-1185">Reference proteome</keyword>
<reference evidence="8" key="1">
    <citation type="journal article" date="2016" name="Genome Announc.">
        <title>Draft Genome Sequences of Five Rapidly Growing Mycobacterium Species, M. thermoresistibile, M. fortuitum subsp. acetamidolyticum, M. canariasense, M. brisbanense, and M. novocastrense.</title>
        <authorList>
            <person name="Katahira K."/>
            <person name="Ogura Y."/>
            <person name="Gotoh Y."/>
            <person name="Hayashi T."/>
        </authorList>
    </citation>
    <scope>NUCLEOTIDE SEQUENCE [LARGE SCALE GENOMIC DNA]</scope>
    <source>
        <strain evidence="8">JCM15654</strain>
    </source>
</reference>
<keyword evidence="5 6" id="KW-0472">Membrane</keyword>
<evidence type="ECO:0000256" key="3">
    <source>
        <dbReference type="ARBA" id="ARBA00022692"/>
    </source>
</evidence>
<feature type="transmembrane region" description="Helical" evidence="6">
    <location>
        <begin position="116"/>
        <end position="136"/>
    </location>
</feature>
<evidence type="ECO:0000256" key="5">
    <source>
        <dbReference type="ARBA" id="ARBA00023136"/>
    </source>
</evidence>
<name>A0A117I528_9MYCO</name>
<feature type="transmembrane region" description="Helical" evidence="6">
    <location>
        <begin position="211"/>
        <end position="234"/>
    </location>
</feature>
<proteinExistence type="inferred from homology"/>
<accession>A0A117I528</accession>
<sequence length="242" mass="25008">MPYATLVLGAAVLLAITSAVMWWAKIEHAAAPWWAVIRALGQLALISLALRGVLTHPPLVALALVVMVSVAAWTAARRLRDLHGGPLAVVLSTVAASALTIGLAFGLHMLALESRFVVALGGIVIGSTMTATTLAGRNFQRMSVKSRAEIEGWLAIGATPSQSVVHIGRAAAGDAVRPVLDQTRTTGLVTLPGAFVGALMAGAPPLEAGRFQVVVLVCLITAQTVATTLLVRILGRSPVLAV</sequence>
<comment type="caution">
    <text evidence="7">The sequence shown here is derived from an EMBL/GenBank/DDBJ whole genome shotgun (WGS) entry which is preliminary data.</text>
</comment>
<protein>
    <recommendedName>
        <fullName evidence="9">ABC transporter permease</fullName>
    </recommendedName>
</protein>
<feature type="transmembrane region" description="Helical" evidence="6">
    <location>
        <begin position="56"/>
        <end position="75"/>
    </location>
</feature>
<comment type="similarity">
    <text evidence="2">Belongs to the UPF0014 family.</text>
</comment>
<dbReference type="Pfam" id="PF03649">
    <property type="entry name" value="UPF0014"/>
    <property type="match status" value="1"/>
</dbReference>
<dbReference type="AlphaFoldDB" id="A0A117I528"/>
<dbReference type="GO" id="GO:0005886">
    <property type="term" value="C:plasma membrane"/>
    <property type="evidence" value="ECO:0007669"/>
    <property type="project" value="TreeGrafter"/>
</dbReference>
<dbReference type="RefSeq" id="WP_062828585.1">
    <property type="nucleotide sequence ID" value="NZ_BCSX01000020.1"/>
</dbReference>
<dbReference type="Proteomes" id="UP000069620">
    <property type="component" value="Unassembled WGS sequence"/>
</dbReference>